<proteinExistence type="predicted"/>
<organism evidence="1 2">
    <name type="scientific">Burkholderia territorii</name>
    <dbReference type="NCBI Taxonomy" id="1503055"/>
    <lineage>
        <taxon>Bacteria</taxon>
        <taxon>Pseudomonadati</taxon>
        <taxon>Pseudomonadota</taxon>
        <taxon>Betaproteobacteria</taxon>
        <taxon>Burkholderiales</taxon>
        <taxon>Burkholderiaceae</taxon>
        <taxon>Burkholderia</taxon>
        <taxon>Burkholderia cepacia complex</taxon>
    </lineage>
</organism>
<accession>A0A119B0C2</accession>
<dbReference type="RefSeq" id="WP_060103024.1">
    <property type="nucleotide sequence ID" value="NZ_LPEQ01000009.1"/>
</dbReference>
<gene>
    <name evidence="1" type="ORF">WT27_23620</name>
</gene>
<protein>
    <submittedName>
        <fullName evidence="1">Uncharacterized protein</fullName>
    </submittedName>
</protein>
<keyword evidence="2" id="KW-1185">Reference proteome</keyword>
<evidence type="ECO:0000313" key="2">
    <source>
        <dbReference type="Proteomes" id="UP000062317"/>
    </source>
</evidence>
<evidence type="ECO:0000313" key="1">
    <source>
        <dbReference type="EMBL" id="KVV57922.1"/>
    </source>
</evidence>
<dbReference type="InterPro" id="IPR054496">
    <property type="entry name" value="E217_GP41"/>
</dbReference>
<dbReference type="EMBL" id="LPEQ01000009">
    <property type="protein sequence ID" value="KVV57922.1"/>
    <property type="molecule type" value="Genomic_DNA"/>
</dbReference>
<dbReference type="Proteomes" id="UP000062317">
    <property type="component" value="Unassembled WGS sequence"/>
</dbReference>
<sequence length="289" mass="30365">MSFTRKRIDLTITLGDGEFGEDGSNTVTLTGLRVQSLITVPGGDAMAAAQIRAYGIPLSMINQLTTVGPINTAIRAQNAVQLAAGDDENGMHVVYSGTIGEAWGDFQGTPDVPLNIIGYAGLIQAVKPVGALSYVGSVDVATIMKELAATMGLTFENNGVQVQLSNPYFPGTALAQVRACARAADINYLIDRDTLAIWPRAGARATAGDIPLISPETGMRGYPTFSSNGLGISMEFNPNIKNGGQIKVQSSLPVACGIWNVFDLSHALESEVPDGAWFTQLSAYPQNGG</sequence>
<dbReference type="AlphaFoldDB" id="A0A119B0C2"/>
<reference evidence="1 2" key="1">
    <citation type="submission" date="2015-11" db="EMBL/GenBank/DDBJ databases">
        <title>Expanding the genomic diversity of Burkholderia species for the development of highly accurate diagnostics.</title>
        <authorList>
            <person name="Sahl J."/>
            <person name="Keim P."/>
            <person name="Wagner D."/>
        </authorList>
    </citation>
    <scope>NUCLEOTIDE SEQUENCE [LARGE SCALE GENOMIC DNA]</scope>
    <source>
        <strain evidence="1 2">MSMB1301WGS</strain>
    </source>
</reference>
<comment type="caution">
    <text evidence="1">The sequence shown here is derived from an EMBL/GenBank/DDBJ whole genome shotgun (WGS) entry which is preliminary data.</text>
</comment>
<dbReference type="Pfam" id="PF22759">
    <property type="entry name" value="E217_GP41"/>
    <property type="match status" value="1"/>
</dbReference>
<name>A0A119B0C2_9BURK</name>